<evidence type="ECO:0000313" key="9">
    <source>
        <dbReference type="EMBL" id="MCT8973579.1"/>
    </source>
</evidence>
<dbReference type="InterPro" id="IPR005467">
    <property type="entry name" value="His_kinase_dom"/>
</dbReference>
<dbReference type="InterPro" id="IPR050351">
    <property type="entry name" value="BphY/WalK/GraS-like"/>
</dbReference>
<keyword evidence="10" id="KW-1185">Reference proteome</keyword>
<dbReference type="GO" id="GO:0007234">
    <property type="term" value="P:osmosensory signaling via phosphorelay pathway"/>
    <property type="evidence" value="ECO:0007669"/>
    <property type="project" value="TreeGrafter"/>
</dbReference>
<dbReference type="PANTHER" id="PTHR42878:SF15">
    <property type="entry name" value="BACTERIOPHYTOCHROME"/>
    <property type="match status" value="1"/>
</dbReference>
<reference evidence="9 10" key="1">
    <citation type="submission" date="2022-04" db="EMBL/GenBank/DDBJ databases">
        <authorList>
            <person name="Ye Y.-Q."/>
            <person name="Du Z.-J."/>
        </authorList>
    </citation>
    <scope>NUCLEOTIDE SEQUENCE [LARGE SCALE GENOMIC DNA]</scope>
    <source>
        <strain evidence="9 10">A6E488</strain>
    </source>
</reference>
<dbReference type="InterPro" id="IPR036890">
    <property type="entry name" value="HATPase_C_sf"/>
</dbReference>
<accession>A0AAW5R4N2</accession>
<dbReference type="Pfam" id="PF02518">
    <property type="entry name" value="HATPase_c"/>
    <property type="match status" value="1"/>
</dbReference>
<evidence type="ECO:0000313" key="10">
    <source>
        <dbReference type="Proteomes" id="UP001320898"/>
    </source>
</evidence>
<dbReference type="Pfam" id="PF00072">
    <property type="entry name" value="Response_reg"/>
    <property type="match status" value="1"/>
</dbReference>
<keyword evidence="3 6" id="KW-0597">Phosphoprotein</keyword>
<keyword evidence="4" id="KW-0808">Transferase</keyword>
<evidence type="ECO:0000259" key="8">
    <source>
        <dbReference type="PROSITE" id="PS50110"/>
    </source>
</evidence>
<keyword evidence="5" id="KW-0418">Kinase</keyword>
<evidence type="ECO:0000256" key="1">
    <source>
        <dbReference type="ARBA" id="ARBA00000085"/>
    </source>
</evidence>
<dbReference type="SUPFAM" id="SSF47384">
    <property type="entry name" value="Homodimeric domain of signal transducing histidine kinase"/>
    <property type="match status" value="1"/>
</dbReference>
<dbReference type="EC" id="2.7.13.3" evidence="2"/>
<dbReference type="InterPro" id="IPR036097">
    <property type="entry name" value="HisK_dim/P_sf"/>
</dbReference>
<dbReference type="InterPro" id="IPR004358">
    <property type="entry name" value="Sig_transdc_His_kin-like_C"/>
</dbReference>
<dbReference type="SUPFAM" id="SSF52172">
    <property type="entry name" value="CheY-like"/>
    <property type="match status" value="1"/>
</dbReference>
<evidence type="ECO:0000256" key="5">
    <source>
        <dbReference type="ARBA" id="ARBA00022777"/>
    </source>
</evidence>
<organism evidence="9 10">
    <name type="scientific">Microbaculum marinisediminis</name>
    <dbReference type="NCBI Taxonomy" id="2931392"/>
    <lineage>
        <taxon>Bacteria</taxon>
        <taxon>Pseudomonadati</taxon>
        <taxon>Pseudomonadota</taxon>
        <taxon>Alphaproteobacteria</taxon>
        <taxon>Hyphomicrobiales</taxon>
        <taxon>Tepidamorphaceae</taxon>
        <taxon>Microbaculum</taxon>
    </lineage>
</organism>
<feature type="modified residue" description="4-aspartylphosphate" evidence="6">
    <location>
        <position position="81"/>
    </location>
</feature>
<dbReference type="InterPro" id="IPR003594">
    <property type="entry name" value="HATPase_dom"/>
</dbReference>
<dbReference type="PRINTS" id="PR00344">
    <property type="entry name" value="BCTRLSENSOR"/>
</dbReference>
<dbReference type="Pfam" id="PF00512">
    <property type="entry name" value="HisKA"/>
    <property type="match status" value="1"/>
</dbReference>
<dbReference type="InterPro" id="IPR003661">
    <property type="entry name" value="HisK_dim/P_dom"/>
</dbReference>
<protein>
    <recommendedName>
        <fullName evidence="2">histidine kinase</fullName>
        <ecNumber evidence="2">2.7.13.3</ecNumber>
    </recommendedName>
</protein>
<dbReference type="GO" id="GO:0000156">
    <property type="term" value="F:phosphorelay response regulator activity"/>
    <property type="evidence" value="ECO:0007669"/>
    <property type="project" value="TreeGrafter"/>
</dbReference>
<dbReference type="Pfam" id="PF11849">
    <property type="entry name" value="DUF3369"/>
    <property type="match status" value="1"/>
</dbReference>
<evidence type="ECO:0000259" key="7">
    <source>
        <dbReference type="PROSITE" id="PS50109"/>
    </source>
</evidence>
<dbReference type="SMART" id="SM00387">
    <property type="entry name" value="HATPase_c"/>
    <property type="match status" value="1"/>
</dbReference>
<dbReference type="Gene3D" id="1.10.287.130">
    <property type="match status" value="1"/>
</dbReference>
<evidence type="ECO:0000256" key="3">
    <source>
        <dbReference type="ARBA" id="ARBA00022553"/>
    </source>
</evidence>
<gene>
    <name evidence="9" type="ORF">MUB46_17085</name>
</gene>
<evidence type="ECO:0000256" key="6">
    <source>
        <dbReference type="PROSITE-ProRule" id="PRU00169"/>
    </source>
</evidence>
<sequence>MNDDDLVIVLGDEAEPGTPDPGEPWKIVVVDDDPAVHDGTRFALHGYSLQNRGLEILSAYSAEEGRRLIAEHPDTAVVLLDVVMETDTAGLELVGQIRSELNNETVRIILRTGQPGQAPERRVIVDFDINDYKAKTELTADKLFTTLTAALRSYEQLRRMDETLRGLEVIIDAASTLFDAHSIERLTEAVLEKLARLVAGACSGVAVLGSGKAGWQDMAVIAACGSYESADRPASAADLSDDARALIDAAVDEDGIVFGESDFAACFRFRTNREVAFLLETGGGLSETDRALIEVFCSRLAVAFDNVVLYEELQEANTRLEERVAQRTEELNRANAFKKEVLGIVAHDLKNPLSVILGRADMLRQQVTRDPLPADSIRKQVDQITLSAQRMTSMIEGLIREAMNDALDITIRRHPLDLVRLVHAVAENNRPLAERKSQDVAVAAPMSLPIRADYDRLREAIENLVSNAIKYTPAGGRIRISADQNGSLATICVSDTGPGLSEEDRTRLFGRFQRLSAQPTGGESSTGLGLSIVKRIVELHGGAISAEPTLADSGTTFRIELPLSQ</sequence>
<name>A0AAW5R4N2_9HYPH</name>
<feature type="domain" description="Histidine kinase" evidence="7">
    <location>
        <begin position="344"/>
        <end position="565"/>
    </location>
</feature>
<dbReference type="CDD" id="cd00082">
    <property type="entry name" value="HisKA"/>
    <property type="match status" value="1"/>
</dbReference>
<dbReference type="GO" id="GO:0000155">
    <property type="term" value="F:phosphorelay sensor kinase activity"/>
    <property type="evidence" value="ECO:0007669"/>
    <property type="project" value="InterPro"/>
</dbReference>
<dbReference type="InterPro" id="IPR011006">
    <property type="entry name" value="CheY-like_superfamily"/>
</dbReference>
<dbReference type="InterPro" id="IPR021800">
    <property type="entry name" value="DUF3369"/>
</dbReference>
<dbReference type="SMART" id="SM00388">
    <property type="entry name" value="HisKA"/>
    <property type="match status" value="1"/>
</dbReference>
<comment type="catalytic activity">
    <reaction evidence="1">
        <text>ATP + protein L-histidine = ADP + protein N-phospho-L-histidine.</text>
        <dbReference type="EC" id="2.7.13.3"/>
    </reaction>
</comment>
<dbReference type="PROSITE" id="PS50110">
    <property type="entry name" value="RESPONSE_REGULATORY"/>
    <property type="match status" value="1"/>
</dbReference>
<dbReference type="Gene3D" id="3.40.50.2300">
    <property type="match status" value="1"/>
</dbReference>
<dbReference type="CDD" id="cd00075">
    <property type="entry name" value="HATPase"/>
    <property type="match status" value="1"/>
</dbReference>
<feature type="domain" description="Response regulatory" evidence="8">
    <location>
        <begin position="26"/>
        <end position="150"/>
    </location>
</feature>
<dbReference type="SMART" id="SM00448">
    <property type="entry name" value="REC"/>
    <property type="match status" value="1"/>
</dbReference>
<dbReference type="SUPFAM" id="SSF55874">
    <property type="entry name" value="ATPase domain of HSP90 chaperone/DNA topoisomerase II/histidine kinase"/>
    <property type="match status" value="1"/>
</dbReference>
<dbReference type="GO" id="GO:0030295">
    <property type="term" value="F:protein kinase activator activity"/>
    <property type="evidence" value="ECO:0007669"/>
    <property type="project" value="TreeGrafter"/>
</dbReference>
<dbReference type="InterPro" id="IPR001789">
    <property type="entry name" value="Sig_transdc_resp-reg_receiver"/>
</dbReference>
<dbReference type="Proteomes" id="UP001320898">
    <property type="component" value="Unassembled WGS sequence"/>
</dbReference>
<evidence type="ECO:0000256" key="4">
    <source>
        <dbReference type="ARBA" id="ARBA00022679"/>
    </source>
</evidence>
<dbReference type="AlphaFoldDB" id="A0AAW5R4N2"/>
<comment type="caution">
    <text evidence="9">The sequence shown here is derived from an EMBL/GenBank/DDBJ whole genome shotgun (WGS) entry which is preliminary data.</text>
</comment>
<evidence type="ECO:0000256" key="2">
    <source>
        <dbReference type="ARBA" id="ARBA00012438"/>
    </source>
</evidence>
<dbReference type="PANTHER" id="PTHR42878">
    <property type="entry name" value="TWO-COMPONENT HISTIDINE KINASE"/>
    <property type="match status" value="1"/>
</dbReference>
<dbReference type="EMBL" id="JALIDZ010000008">
    <property type="protein sequence ID" value="MCT8973579.1"/>
    <property type="molecule type" value="Genomic_DNA"/>
</dbReference>
<dbReference type="PROSITE" id="PS50109">
    <property type="entry name" value="HIS_KIN"/>
    <property type="match status" value="1"/>
</dbReference>
<proteinExistence type="predicted"/>
<dbReference type="Gene3D" id="3.30.565.10">
    <property type="entry name" value="Histidine kinase-like ATPase, C-terminal domain"/>
    <property type="match status" value="1"/>
</dbReference>
<dbReference type="FunFam" id="3.30.565.10:FF:000006">
    <property type="entry name" value="Sensor histidine kinase WalK"/>
    <property type="match status" value="1"/>
</dbReference>